<name>A0AAD8H265_9APIA</name>
<dbReference type="InterPro" id="IPR018108">
    <property type="entry name" value="MCP_transmembrane"/>
</dbReference>
<evidence type="ECO:0000313" key="6">
    <source>
        <dbReference type="Proteomes" id="UP001237642"/>
    </source>
</evidence>
<dbReference type="Proteomes" id="UP001237642">
    <property type="component" value="Unassembled WGS sequence"/>
</dbReference>
<keyword evidence="2" id="KW-0812">Transmembrane</keyword>
<proteinExistence type="predicted"/>
<evidence type="ECO:0000256" key="1">
    <source>
        <dbReference type="ARBA" id="ARBA00004141"/>
    </source>
</evidence>
<keyword evidence="6" id="KW-1185">Reference proteome</keyword>
<dbReference type="SUPFAM" id="SSF56371">
    <property type="entry name" value="Ribosome inactivating proteins (RIP)"/>
    <property type="match status" value="1"/>
</dbReference>
<sequence>MSSFIDLVETFDFTNLAYESYCEKIDGLLKRFPVYEKDDRFQTVLPSEFLRTADDYFSIKFCVIGRYPIYGIYNKRDLDLVGVCVEGDVMYALDDCDLHPSFVPDLQLHKLSLGIQYTPLATRETLNYTRKCMCSAISTLSLGYTPQKKNDWCEAIVLLTGMTSQAVRFPVMKYHVAGGLGYRTAHGMEHDGRYMLFANYKALQNRWNKLSRAIRRGEYPYFYSHYNDIGQYSVSSVTDYRPEYYVSLINDKDKTRKQKFRRKLDKWNGPLGNDIRKHEEESIRRNALKRKAKQIALKKDNTVLESMHGFWCGSVDNFKHQVASVKCLPRPAQMFRDSRYLPSATPPLDHLKVVLQVQTNLASTLPVVKNIWNEGGLLALFRGTSMVIENWGPGPFFWLRRSSPNLSMQRAIVDCTGLVFTAAASYTCAKRHKVKVDKIKMQC</sequence>
<evidence type="ECO:0000256" key="2">
    <source>
        <dbReference type="ARBA" id="ARBA00022692"/>
    </source>
</evidence>
<evidence type="ECO:0000313" key="5">
    <source>
        <dbReference type="EMBL" id="KAK1358300.1"/>
    </source>
</evidence>
<keyword evidence="3" id="KW-0472">Membrane</keyword>
<evidence type="ECO:0000256" key="3">
    <source>
        <dbReference type="ARBA" id="ARBA00023136"/>
    </source>
</evidence>
<dbReference type="InterPro" id="IPR023395">
    <property type="entry name" value="MCP_dom_sf"/>
</dbReference>
<dbReference type="Pfam" id="PF00161">
    <property type="entry name" value="RIP"/>
    <property type="match status" value="1"/>
</dbReference>
<comment type="caution">
    <text evidence="5">The sequence shown here is derived from an EMBL/GenBank/DDBJ whole genome shotgun (WGS) entry which is preliminary data.</text>
</comment>
<dbReference type="Pfam" id="PF21913">
    <property type="entry name" value="ORC6_2nd"/>
    <property type="match status" value="1"/>
</dbReference>
<dbReference type="GO" id="GO:0016020">
    <property type="term" value="C:membrane"/>
    <property type="evidence" value="ECO:0007669"/>
    <property type="project" value="UniProtKB-SubCell"/>
</dbReference>
<dbReference type="GO" id="GO:0030598">
    <property type="term" value="F:rRNA N-glycosylase activity"/>
    <property type="evidence" value="ECO:0007669"/>
    <property type="project" value="InterPro"/>
</dbReference>
<feature type="domain" description="ORC6 second cyclin-like" evidence="4">
    <location>
        <begin position="408"/>
        <end position="441"/>
    </location>
</feature>
<organism evidence="5 6">
    <name type="scientific">Heracleum sosnowskyi</name>
    <dbReference type="NCBI Taxonomy" id="360622"/>
    <lineage>
        <taxon>Eukaryota</taxon>
        <taxon>Viridiplantae</taxon>
        <taxon>Streptophyta</taxon>
        <taxon>Embryophyta</taxon>
        <taxon>Tracheophyta</taxon>
        <taxon>Spermatophyta</taxon>
        <taxon>Magnoliopsida</taxon>
        <taxon>eudicotyledons</taxon>
        <taxon>Gunneridae</taxon>
        <taxon>Pentapetalae</taxon>
        <taxon>asterids</taxon>
        <taxon>campanulids</taxon>
        <taxon>Apiales</taxon>
        <taxon>Apiaceae</taxon>
        <taxon>Apioideae</taxon>
        <taxon>apioid superclade</taxon>
        <taxon>Tordylieae</taxon>
        <taxon>Tordyliinae</taxon>
        <taxon>Heracleum</taxon>
    </lineage>
</organism>
<dbReference type="InterPro" id="IPR036041">
    <property type="entry name" value="Ribosome-inact_prot_sf"/>
</dbReference>
<dbReference type="Pfam" id="PF00153">
    <property type="entry name" value="Mito_carr"/>
    <property type="match status" value="1"/>
</dbReference>
<dbReference type="GO" id="GO:0017148">
    <property type="term" value="P:negative regulation of translation"/>
    <property type="evidence" value="ECO:0007669"/>
    <property type="project" value="InterPro"/>
</dbReference>
<dbReference type="SUPFAM" id="SSF103506">
    <property type="entry name" value="Mitochondrial carrier"/>
    <property type="match status" value="1"/>
</dbReference>
<reference evidence="5" key="1">
    <citation type="submission" date="2023-02" db="EMBL/GenBank/DDBJ databases">
        <title>Genome of toxic invasive species Heracleum sosnowskyi carries increased number of genes despite the absence of recent whole-genome duplications.</title>
        <authorList>
            <person name="Schelkunov M."/>
            <person name="Shtratnikova V."/>
            <person name="Makarenko M."/>
            <person name="Klepikova A."/>
            <person name="Omelchenko D."/>
            <person name="Novikova G."/>
            <person name="Obukhova E."/>
            <person name="Bogdanov V."/>
            <person name="Penin A."/>
            <person name="Logacheva M."/>
        </authorList>
    </citation>
    <scope>NUCLEOTIDE SEQUENCE</scope>
    <source>
        <strain evidence="5">Hsosn_3</strain>
        <tissue evidence="5">Leaf</tissue>
    </source>
</reference>
<reference evidence="5" key="2">
    <citation type="submission" date="2023-05" db="EMBL/GenBank/DDBJ databases">
        <authorList>
            <person name="Schelkunov M.I."/>
        </authorList>
    </citation>
    <scope>NUCLEOTIDE SEQUENCE</scope>
    <source>
        <strain evidence="5">Hsosn_3</strain>
        <tissue evidence="5">Leaf</tissue>
    </source>
</reference>
<gene>
    <name evidence="5" type="ORF">POM88_051556</name>
</gene>
<protein>
    <recommendedName>
        <fullName evidence="4">ORC6 second cyclin-like domain-containing protein</fullName>
    </recommendedName>
</protein>
<dbReference type="AlphaFoldDB" id="A0AAD8H265"/>
<accession>A0AAD8H265</accession>
<dbReference type="InterPro" id="IPR001574">
    <property type="entry name" value="Ribosome_inactivat_prot"/>
</dbReference>
<dbReference type="EMBL" id="JAUIZM010000011">
    <property type="protein sequence ID" value="KAK1358300.1"/>
    <property type="molecule type" value="Genomic_DNA"/>
</dbReference>
<evidence type="ECO:0000259" key="4">
    <source>
        <dbReference type="Pfam" id="PF21913"/>
    </source>
</evidence>
<dbReference type="InterPro" id="IPR054113">
    <property type="entry name" value="ORC6_cyclin-like_2nd"/>
</dbReference>
<comment type="subcellular location">
    <subcellularLocation>
        <location evidence="1">Membrane</location>
        <topology evidence="1">Multi-pass membrane protein</topology>
    </subcellularLocation>
</comment>